<dbReference type="NCBIfam" id="TIGR01072">
    <property type="entry name" value="murA"/>
    <property type="match status" value="1"/>
</dbReference>
<dbReference type="SUPFAM" id="SSF55205">
    <property type="entry name" value="EPT/RTPC-like"/>
    <property type="match status" value="1"/>
</dbReference>
<evidence type="ECO:0000256" key="8">
    <source>
        <dbReference type="ARBA" id="ARBA00023306"/>
    </source>
</evidence>
<evidence type="ECO:0000256" key="7">
    <source>
        <dbReference type="ARBA" id="ARBA00022984"/>
    </source>
</evidence>
<comment type="similarity">
    <text evidence="10 12">Belongs to the EPSP synthase family. MurA subfamily.</text>
</comment>
<evidence type="ECO:0000256" key="1">
    <source>
        <dbReference type="ARBA" id="ARBA00004496"/>
    </source>
</evidence>
<comment type="function">
    <text evidence="12">Cell wall formation. Adds enolpyruvyl to UDP-N-acetylglucosamine.</text>
</comment>
<feature type="modified residue" description="2-(S-cysteinyl)pyruvic acid O-phosphothioketal" evidence="12">
    <location>
        <position position="117"/>
    </location>
</feature>
<keyword evidence="6 12" id="KW-0133">Cell shape</keyword>
<comment type="subcellular location">
    <subcellularLocation>
        <location evidence="1 12">Cytoplasm</location>
    </subcellularLocation>
</comment>
<feature type="active site" description="Proton donor" evidence="12">
    <location>
        <position position="117"/>
    </location>
</feature>
<evidence type="ECO:0000256" key="3">
    <source>
        <dbReference type="ARBA" id="ARBA00022490"/>
    </source>
</evidence>
<proteinExistence type="inferred from homology"/>
<evidence type="ECO:0000256" key="6">
    <source>
        <dbReference type="ARBA" id="ARBA00022960"/>
    </source>
</evidence>
<dbReference type="GO" id="GO:0051301">
    <property type="term" value="P:cell division"/>
    <property type="evidence" value="ECO:0007669"/>
    <property type="project" value="UniProtKB-KW"/>
</dbReference>
<evidence type="ECO:0000256" key="5">
    <source>
        <dbReference type="ARBA" id="ARBA00022679"/>
    </source>
</evidence>
<dbReference type="NCBIfam" id="NF006873">
    <property type="entry name" value="PRK09369.1"/>
    <property type="match status" value="1"/>
</dbReference>
<dbReference type="UniPathway" id="UPA00219"/>
<feature type="binding site" evidence="12">
    <location>
        <begin position="22"/>
        <end position="23"/>
    </location>
    <ligand>
        <name>phosphoenolpyruvate</name>
        <dbReference type="ChEBI" id="CHEBI:58702"/>
    </ligand>
</feature>
<comment type="caution">
    <text evidence="14">The sequence shown here is derived from an EMBL/GenBank/DDBJ whole genome shotgun (WGS) entry which is preliminary data.</text>
</comment>
<dbReference type="Pfam" id="PF00275">
    <property type="entry name" value="EPSP_synthase"/>
    <property type="match status" value="1"/>
</dbReference>
<dbReference type="InterPro" id="IPR036968">
    <property type="entry name" value="Enolpyruvate_Tfrase_sf"/>
</dbReference>
<dbReference type="GO" id="GO:0005737">
    <property type="term" value="C:cytoplasm"/>
    <property type="evidence" value="ECO:0007669"/>
    <property type="project" value="UniProtKB-SubCell"/>
</dbReference>
<comment type="caution">
    <text evidence="12">Lacks conserved residue(s) required for the propagation of feature annotation.</text>
</comment>
<dbReference type="InterPro" id="IPR001986">
    <property type="entry name" value="Enolpyruvate_Tfrase_dom"/>
</dbReference>
<dbReference type="EC" id="2.5.1.7" evidence="12"/>
<evidence type="ECO:0000256" key="9">
    <source>
        <dbReference type="ARBA" id="ARBA00023316"/>
    </source>
</evidence>
<feature type="binding site" evidence="12">
    <location>
        <position position="306"/>
    </location>
    <ligand>
        <name>UDP-N-acetyl-alpha-D-glucosamine</name>
        <dbReference type="ChEBI" id="CHEBI:57705"/>
    </ligand>
</feature>
<reference evidence="15" key="1">
    <citation type="submission" date="2017-09" db="EMBL/GenBank/DDBJ databases">
        <title>Depth-based differentiation of microbial function through sediment-hosted aquifers and enrichment of novel symbionts in the deep terrestrial subsurface.</title>
        <authorList>
            <person name="Probst A.J."/>
            <person name="Ladd B."/>
            <person name="Jarett J.K."/>
            <person name="Geller-Mcgrath D.E."/>
            <person name="Sieber C.M.K."/>
            <person name="Emerson J.B."/>
            <person name="Anantharaman K."/>
            <person name="Thomas B.C."/>
            <person name="Malmstrom R."/>
            <person name="Stieglmeier M."/>
            <person name="Klingl A."/>
            <person name="Woyke T."/>
            <person name="Ryan C.M."/>
            <person name="Banfield J.F."/>
        </authorList>
    </citation>
    <scope>NUCLEOTIDE SEQUENCE [LARGE SCALE GENOMIC DNA]</scope>
</reference>
<dbReference type="GO" id="GO:0008760">
    <property type="term" value="F:UDP-N-acetylglucosamine 1-carboxyvinyltransferase activity"/>
    <property type="evidence" value="ECO:0007669"/>
    <property type="project" value="UniProtKB-UniRule"/>
</dbReference>
<keyword evidence="8 12" id="KW-0131">Cell cycle</keyword>
<evidence type="ECO:0000256" key="2">
    <source>
        <dbReference type="ARBA" id="ARBA00004752"/>
    </source>
</evidence>
<keyword evidence="7 12" id="KW-0573">Peptidoglycan synthesis</keyword>
<name>A0A2M7VDW7_9BACT</name>
<dbReference type="GO" id="GO:0009252">
    <property type="term" value="P:peptidoglycan biosynthetic process"/>
    <property type="evidence" value="ECO:0007669"/>
    <property type="project" value="UniProtKB-UniRule"/>
</dbReference>
<dbReference type="InterPro" id="IPR050068">
    <property type="entry name" value="MurA_subfamily"/>
</dbReference>
<gene>
    <name evidence="12 14" type="primary">murA</name>
    <name evidence="14" type="ORF">COX77_04025</name>
</gene>
<comment type="pathway">
    <text evidence="2 12">Cell wall biogenesis; peptidoglycan biosynthesis.</text>
</comment>
<evidence type="ECO:0000256" key="11">
    <source>
        <dbReference type="ARBA" id="ARBA00047527"/>
    </source>
</evidence>
<dbReference type="InterPro" id="IPR005750">
    <property type="entry name" value="UDP_GlcNAc_COvinyl_MurA"/>
</dbReference>
<dbReference type="Proteomes" id="UP000230405">
    <property type="component" value="Unassembled WGS sequence"/>
</dbReference>
<dbReference type="CDD" id="cd01555">
    <property type="entry name" value="UdpNAET"/>
    <property type="match status" value="1"/>
</dbReference>
<feature type="binding site" evidence="12">
    <location>
        <position position="93"/>
    </location>
    <ligand>
        <name>UDP-N-acetyl-alpha-D-glucosamine</name>
        <dbReference type="ChEBI" id="CHEBI:57705"/>
    </ligand>
</feature>
<feature type="binding site" evidence="12">
    <location>
        <position position="328"/>
    </location>
    <ligand>
        <name>UDP-N-acetyl-alpha-D-glucosamine</name>
        <dbReference type="ChEBI" id="CHEBI:57705"/>
    </ligand>
</feature>
<accession>A0A2M7VDW7</accession>
<dbReference type="PANTHER" id="PTHR43783:SF1">
    <property type="entry name" value="UDP-N-ACETYLGLUCOSAMINE 1-CARBOXYVINYLTRANSFERASE"/>
    <property type="match status" value="1"/>
</dbReference>
<dbReference type="GO" id="GO:0071555">
    <property type="term" value="P:cell wall organization"/>
    <property type="evidence" value="ECO:0007669"/>
    <property type="project" value="UniProtKB-KW"/>
</dbReference>
<comment type="catalytic activity">
    <reaction evidence="11 12">
        <text>phosphoenolpyruvate + UDP-N-acetyl-alpha-D-glucosamine = UDP-N-acetyl-3-O-(1-carboxyvinyl)-alpha-D-glucosamine + phosphate</text>
        <dbReference type="Rhea" id="RHEA:18681"/>
        <dbReference type="ChEBI" id="CHEBI:43474"/>
        <dbReference type="ChEBI" id="CHEBI:57705"/>
        <dbReference type="ChEBI" id="CHEBI:58702"/>
        <dbReference type="ChEBI" id="CHEBI:68483"/>
        <dbReference type="EC" id="2.5.1.7"/>
    </reaction>
</comment>
<organism evidence="14 15">
    <name type="scientific">Candidatus Komeilibacteria bacterium CG_4_10_14_0_2_um_filter_37_10</name>
    <dbReference type="NCBI Taxonomy" id="1974470"/>
    <lineage>
        <taxon>Bacteria</taxon>
        <taxon>Candidatus Komeiliibacteriota</taxon>
    </lineage>
</organism>
<evidence type="ECO:0000259" key="13">
    <source>
        <dbReference type="Pfam" id="PF00275"/>
    </source>
</evidence>
<dbReference type="PANTHER" id="PTHR43783">
    <property type="entry name" value="UDP-N-ACETYLGLUCOSAMINE 1-CARBOXYVINYLTRANSFERASE"/>
    <property type="match status" value="1"/>
</dbReference>
<dbReference type="HAMAP" id="MF_00111">
    <property type="entry name" value="MurA"/>
    <property type="match status" value="1"/>
</dbReference>
<sequence>MSKYVIQGNNKLSGEVEIAGAKNHALKILPATMLTKQICIIDNVPDIEDVKIMLAIMTKLGSKIKKLGTNSYEINNAQIKNWEIDDLLARRLRTSILFIAPLLARLQKAILPHPGGCVIGKRPINLFIDGFANFGVRIKFHHDHYSLQAKKMVGAQIIFPQVSHTGTESMIMAAVLARGETKIINAACEPEVVALCDMLVKMGAKIIGSGTPEITIGGVNELQGVRYQVIPDRLEMGSFIILAALNKGQITLKNCQPNLLTIPISLWQKIGVKMTIKKNDIIVYGSPKPLQAINIITHEYPGFPTDLQAPMTVLLTQSQGLSMVHETIYESRLYYTDMLNRMGANIILCDPHRIIIQGPTKLQGKKVESPDLRAGIAMLIAASIAVGTSEIDNIYQIERGYQNLVPRLQKLGLKINKID</sequence>
<dbReference type="GO" id="GO:0019277">
    <property type="term" value="P:UDP-N-acetylgalactosamine biosynthetic process"/>
    <property type="evidence" value="ECO:0007669"/>
    <property type="project" value="InterPro"/>
</dbReference>
<keyword evidence="3 12" id="KW-0963">Cytoplasm</keyword>
<evidence type="ECO:0000313" key="14">
    <source>
        <dbReference type="EMBL" id="PIZ98666.1"/>
    </source>
</evidence>
<keyword evidence="5 12" id="KW-0808">Transferase</keyword>
<dbReference type="Gene3D" id="3.65.10.10">
    <property type="entry name" value="Enolpyruvate transferase domain"/>
    <property type="match status" value="2"/>
</dbReference>
<dbReference type="AlphaFoldDB" id="A0A2M7VDW7"/>
<keyword evidence="4 12" id="KW-0132">Cell division</keyword>
<evidence type="ECO:0000256" key="12">
    <source>
        <dbReference type="HAMAP-Rule" id="MF_00111"/>
    </source>
</evidence>
<keyword evidence="9 12" id="KW-0961">Cell wall biogenesis/degradation</keyword>
<evidence type="ECO:0000313" key="15">
    <source>
        <dbReference type="Proteomes" id="UP000230405"/>
    </source>
</evidence>
<keyword evidence="12" id="KW-0670">Pyruvate</keyword>
<dbReference type="GO" id="GO:0008360">
    <property type="term" value="P:regulation of cell shape"/>
    <property type="evidence" value="ECO:0007669"/>
    <property type="project" value="UniProtKB-KW"/>
</dbReference>
<protein>
    <recommendedName>
        <fullName evidence="12">UDP-N-acetylglucosamine 1-carboxyvinyltransferase</fullName>
        <ecNumber evidence="12">2.5.1.7</ecNumber>
    </recommendedName>
    <alternativeName>
        <fullName evidence="12">Enoylpyruvate transferase</fullName>
    </alternativeName>
    <alternativeName>
        <fullName evidence="12">UDP-N-acetylglucosamine enolpyruvyl transferase</fullName>
        <shortName evidence="12">EPT</shortName>
    </alternativeName>
</protein>
<evidence type="ECO:0000256" key="10">
    <source>
        <dbReference type="ARBA" id="ARBA00038367"/>
    </source>
</evidence>
<evidence type="ECO:0000256" key="4">
    <source>
        <dbReference type="ARBA" id="ARBA00022618"/>
    </source>
</evidence>
<feature type="domain" description="Enolpyruvate transferase" evidence="13">
    <location>
        <begin position="7"/>
        <end position="407"/>
    </location>
</feature>
<dbReference type="EMBL" id="PFPO01000073">
    <property type="protein sequence ID" value="PIZ98666.1"/>
    <property type="molecule type" value="Genomic_DNA"/>
</dbReference>
<dbReference type="InterPro" id="IPR013792">
    <property type="entry name" value="RNA3'P_cycl/enolpyr_Trfase_a/b"/>
</dbReference>